<keyword evidence="7" id="KW-1185">Reference proteome</keyword>
<proteinExistence type="inferred from homology"/>
<keyword evidence="2" id="KW-0479">Metal-binding</keyword>
<dbReference type="InterPro" id="IPR000917">
    <property type="entry name" value="Sulfatase_N"/>
</dbReference>
<dbReference type="Pfam" id="PF00884">
    <property type="entry name" value="Sulfatase"/>
    <property type="match status" value="1"/>
</dbReference>
<protein>
    <submittedName>
        <fullName evidence="6">Arylsulfatase</fullName>
    </submittedName>
</protein>
<evidence type="ECO:0000256" key="2">
    <source>
        <dbReference type="ARBA" id="ARBA00022723"/>
    </source>
</evidence>
<feature type="domain" description="Sulfatase N-terminal" evidence="5">
    <location>
        <begin position="31"/>
        <end position="441"/>
    </location>
</feature>
<reference evidence="6 7" key="1">
    <citation type="submission" date="2021-06" db="EMBL/GenBank/DDBJ databases">
        <authorList>
            <person name="Jeong J.W."/>
        </authorList>
    </citation>
    <scope>NUCLEOTIDE SEQUENCE [LARGE SCALE GENOMIC DNA]</scope>
    <source>
        <strain evidence="6 7">MMS21-TAE1-1</strain>
    </source>
</reference>
<keyword evidence="3" id="KW-0378">Hydrolase</keyword>
<dbReference type="Proteomes" id="UP000824166">
    <property type="component" value="Unassembled WGS sequence"/>
</dbReference>
<name>A0ABS6ID06_9MICC</name>
<evidence type="ECO:0000313" key="7">
    <source>
        <dbReference type="Proteomes" id="UP000824166"/>
    </source>
</evidence>
<dbReference type="InterPro" id="IPR050738">
    <property type="entry name" value="Sulfatase"/>
</dbReference>
<gene>
    <name evidence="6" type="ORF">KSW38_18235</name>
</gene>
<evidence type="ECO:0000256" key="4">
    <source>
        <dbReference type="ARBA" id="ARBA00022837"/>
    </source>
</evidence>
<dbReference type="EMBL" id="JAHOPC010000013">
    <property type="protein sequence ID" value="MBU8868234.1"/>
    <property type="molecule type" value="Genomic_DNA"/>
</dbReference>
<comment type="caution">
    <text evidence="6">The sequence shown here is derived from an EMBL/GenBank/DDBJ whole genome shotgun (WGS) entry which is preliminary data.</text>
</comment>
<organism evidence="6 7">
    <name type="scientific">Paenarthrobacter aromaticivorans</name>
    <dbReference type="NCBI Taxonomy" id="2849150"/>
    <lineage>
        <taxon>Bacteria</taxon>
        <taxon>Bacillati</taxon>
        <taxon>Actinomycetota</taxon>
        <taxon>Actinomycetes</taxon>
        <taxon>Micrococcales</taxon>
        <taxon>Micrococcaceae</taxon>
        <taxon>Paenarthrobacter</taxon>
    </lineage>
</organism>
<keyword evidence="4" id="KW-0106">Calcium</keyword>
<dbReference type="PROSITE" id="PS00149">
    <property type="entry name" value="SULFATASE_2"/>
    <property type="match status" value="1"/>
</dbReference>
<dbReference type="InterPro" id="IPR024607">
    <property type="entry name" value="Sulfatase_CS"/>
</dbReference>
<dbReference type="PANTHER" id="PTHR42693">
    <property type="entry name" value="ARYLSULFATASE FAMILY MEMBER"/>
    <property type="match status" value="1"/>
</dbReference>
<sequence length="738" mass="81335">MQHEFLGRIGTTVAESEAWWPEQHGANGSQPNILMVILDDTGWSDFGCFGSEINTPAIDGLAGQGLRYTNFHVTPLCSPTRASLLTGRNNHSVGMRFLADADTGFPNSRGCVRPDVPMLPELLRSNGYGTFLAGKWHLAPLNELTPAGPFHNWPLSRGFDRFYGFLDGCTDQYSPELIADNHSIQPPDRDGYHLSEDLAEQSIRFLKDHTTYRPHAPFYLQLALGATHAPFQAPREYIEKYIDVFTKGWDATRSDRLKRQVELGVVPDGTALTERLAEVRAWEDLDSTEQDVFTHLQAAFAGFLEHADAQIGRVVEALKAMDLYQNTIVLVMSDNGASREGGPTGDVDCNAPYSGVRRPAVEQVSLLPKLGGPLGGAHYPEGWAMAGNTPFRRYKQFVDLGGVRSPLVVSWPAGIKKAGEVRGQFLHAIDIMPTLLEAAGIETDTTFDGGSAVATFVDAKAKEPRETQFWEMLGHRAIRQGNWKAVTAHVHGEDYSRDDWRLYNTREDFAEAHDLAATELEQLQALQELWWQQAERVGAFPLDDRTLVELLTARGPAGLVNRKEIVFRPGQSHIPLASAITGSDRALEFTVHLEDFSPGMEGVLVSSGNQQGGYVLYVRNDVLIFEHHALGVRDVVKSDVVLPTGPQTVGLRLTPRDDKAALAELLHQDEVVAATTISATSSHLSFWGMDIGADPVSTVSAEYEAPFAFPEAAMDRVVLRFRDTPDLEDLAELIESTE</sequence>
<comment type="similarity">
    <text evidence="1">Belongs to the sulfatase family.</text>
</comment>
<accession>A0ABS6ID06</accession>
<evidence type="ECO:0000259" key="5">
    <source>
        <dbReference type="Pfam" id="PF00884"/>
    </source>
</evidence>
<dbReference type="PROSITE" id="PS00523">
    <property type="entry name" value="SULFATASE_1"/>
    <property type="match status" value="1"/>
</dbReference>
<evidence type="ECO:0000256" key="3">
    <source>
        <dbReference type="ARBA" id="ARBA00022801"/>
    </source>
</evidence>
<evidence type="ECO:0000313" key="6">
    <source>
        <dbReference type="EMBL" id="MBU8868234.1"/>
    </source>
</evidence>
<dbReference type="PANTHER" id="PTHR42693:SF53">
    <property type="entry name" value="ENDO-4-O-SULFATASE"/>
    <property type="match status" value="1"/>
</dbReference>
<dbReference type="RefSeq" id="WP_216926358.1">
    <property type="nucleotide sequence ID" value="NZ_JAHOPC010000013.1"/>
</dbReference>
<dbReference type="CDD" id="cd16025">
    <property type="entry name" value="PAS_like"/>
    <property type="match status" value="1"/>
</dbReference>
<evidence type="ECO:0000256" key="1">
    <source>
        <dbReference type="ARBA" id="ARBA00008779"/>
    </source>
</evidence>